<proteinExistence type="predicted"/>
<keyword evidence="2" id="KW-0472">Membrane</keyword>
<keyword evidence="4" id="KW-1185">Reference proteome</keyword>
<sequence length="1016" mass="117900">MMTETITEKLHFIDFFSSYTLIIGIFLLILSLAYFHATWITRNDFFNIDKVAWIVEEISLPTRTIIRVFPLTERQMIIASTNNSSQYITNLLREDTTGINIPVFQNDISDLRKHILVVYGPKTSDKNEKLLKHLKYVAGKKCFFSFHKDDSIYDISSGIAELTNFAFALLVTSAIHKLRNNQSTHRSTIFSFLRVLQSIDSSNDERTYRHSIETRLLSPTSVQKNYIKRFFSKKNVKETVSSFTNWIGNGPNKKELVKKYTEQAIDNYCNYAIKTKFFKYKMEITRALVEKYPQLLNTKIENQKLLDLINKSAKYLSRNDKNIFFSTSYIEIVADRIYKKYHINNSIESISHKSSVDITHEDENEINFEEDEILEEQTTKKLVNLIDNSDEIYNPRIMTIENVIYGDFTNRRQPLNTFNIDNNVNSFLSELLLENPSDFLSFPRIPRSYRVPNDNILHEHNLLSESRIRHRFSNNHEISNLSGNNDSSVNQIEENNTSLSQNENILNHPGNRQPFDTPDSDEKNDEVNESNASSEISSEENNDEGNLNETIKLKFLNDEEKIIPFRNTMTVGDLKKTHFKDVFNQRKTVRLIFSGQLCRDDNKRLTYYGIKNGSVVHVHISNIPMTANNSPVQESEIFNTDGQLNIGNNRIFNSENQNLHPSINNFNDDIRIVNPIIDSVQGYIITLLLTCFRWLRRETENENISPNSRFLFLYTLYINFLDNILRYLEIWQLEITRPRNRLSLGEHIRNNFSTLIMFVLLPPIIYFLNTSMTSLACMSSGVCGCGQTSSCGCRAKAMAAVIKQCYDETCPPGYSCEKNGCLRNRIYGTTITKNNLMISDNKYVNQTNFLKNVLVPNSKTYKEEALNRKHNFIDNQKLNIVTFQELTDPNFLFKECCKERQLPDKCLEKCNFNNLNRITLHNIFLGYDVCPIQSAAEMQYCAAQGRDHRKCCEIRGVNNTIAGDKCLAFCDQRPGKMLNLDYSYIPCFDVFEIMKSCFYDEVKYHAQKLLMNKSVF</sequence>
<evidence type="ECO:0000256" key="2">
    <source>
        <dbReference type="SAM" id="Phobius"/>
    </source>
</evidence>
<feature type="compositionally biased region" description="Acidic residues" evidence="1">
    <location>
        <begin position="518"/>
        <end position="528"/>
    </location>
</feature>
<name>A0AAF5DHJ6_STRER</name>
<feature type="transmembrane region" description="Helical" evidence="2">
    <location>
        <begin position="12"/>
        <end position="35"/>
    </location>
</feature>
<dbReference type="Proteomes" id="UP000035681">
    <property type="component" value="Unplaced"/>
</dbReference>
<accession>A0AAF5DHJ6</accession>
<evidence type="ECO:0000259" key="3">
    <source>
        <dbReference type="PROSITE" id="PS50053"/>
    </source>
</evidence>
<dbReference type="InterPro" id="IPR029071">
    <property type="entry name" value="Ubiquitin-like_domsf"/>
</dbReference>
<dbReference type="Pfam" id="PF00240">
    <property type="entry name" value="ubiquitin"/>
    <property type="match status" value="1"/>
</dbReference>
<evidence type="ECO:0000256" key="1">
    <source>
        <dbReference type="SAM" id="MobiDB-lite"/>
    </source>
</evidence>
<dbReference type="SUPFAM" id="SSF54236">
    <property type="entry name" value="Ubiquitin-like"/>
    <property type="match status" value="1"/>
</dbReference>
<evidence type="ECO:0000313" key="5">
    <source>
        <dbReference type="WBParaSite" id="TCONS_00011585.p1"/>
    </source>
</evidence>
<dbReference type="Pfam" id="PF01682">
    <property type="entry name" value="DB"/>
    <property type="match status" value="1"/>
</dbReference>
<keyword evidence="2" id="KW-0812">Transmembrane</keyword>
<feature type="domain" description="Ubiquitin-like" evidence="3">
    <location>
        <begin position="549"/>
        <end position="621"/>
    </location>
</feature>
<dbReference type="SMART" id="SM00213">
    <property type="entry name" value="UBQ"/>
    <property type="match status" value="1"/>
</dbReference>
<dbReference type="Gene3D" id="3.10.20.90">
    <property type="entry name" value="Phosphatidylinositol 3-kinase Catalytic Subunit, Chain A, domain 1"/>
    <property type="match status" value="1"/>
</dbReference>
<dbReference type="CDD" id="cd17057">
    <property type="entry name" value="Ubl_TMUB1_like"/>
    <property type="match status" value="1"/>
</dbReference>
<dbReference type="WBParaSite" id="TCONS_00011585.p1">
    <property type="protein sequence ID" value="TCONS_00011585.p1"/>
    <property type="gene ID" value="XLOC_006146"/>
</dbReference>
<dbReference type="PANTHER" id="PTHR46705:SF2">
    <property type="entry name" value="DOMAIN OF UNKNOWN FUNCTION DB DOMAIN-CONTAINING PROTEIN"/>
    <property type="match status" value="1"/>
</dbReference>
<reference evidence="5" key="1">
    <citation type="submission" date="2024-02" db="UniProtKB">
        <authorList>
            <consortium name="WormBaseParasite"/>
        </authorList>
    </citation>
    <scope>IDENTIFICATION</scope>
</reference>
<feature type="region of interest" description="Disordered" evidence="1">
    <location>
        <begin position="501"/>
        <end position="545"/>
    </location>
</feature>
<dbReference type="PROSITE" id="PS50053">
    <property type="entry name" value="UBIQUITIN_2"/>
    <property type="match status" value="1"/>
</dbReference>
<dbReference type="PANTHER" id="PTHR46705">
    <property type="entry name" value="PROTEIN CBG09805"/>
    <property type="match status" value="1"/>
</dbReference>
<protein>
    <submittedName>
        <fullName evidence="5">Ubiquitin-like domain-containing protein</fullName>
    </submittedName>
</protein>
<organism evidence="4 5">
    <name type="scientific">Strongyloides stercoralis</name>
    <name type="common">Threadworm</name>
    <dbReference type="NCBI Taxonomy" id="6248"/>
    <lineage>
        <taxon>Eukaryota</taxon>
        <taxon>Metazoa</taxon>
        <taxon>Ecdysozoa</taxon>
        <taxon>Nematoda</taxon>
        <taxon>Chromadorea</taxon>
        <taxon>Rhabditida</taxon>
        <taxon>Tylenchina</taxon>
        <taxon>Panagrolaimomorpha</taxon>
        <taxon>Strongyloidoidea</taxon>
        <taxon>Strongyloididae</taxon>
        <taxon>Strongyloides</taxon>
    </lineage>
</organism>
<dbReference type="InterPro" id="IPR002602">
    <property type="entry name" value="DB"/>
</dbReference>
<dbReference type="AlphaFoldDB" id="A0AAF5DHJ6"/>
<dbReference type="InterPro" id="IPR000626">
    <property type="entry name" value="Ubiquitin-like_dom"/>
</dbReference>
<keyword evidence="2" id="KW-1133">Transmembrane helix</keyword>
<evidence type="ECO:0000313" key="4">
    <source>
        <dbReference type="Proteomes" id="UP000035681"/>
    </source>
</evidence>